<reference evidence="2" key="1">
    <citation type="journal article" date="2020" name="Cell">
        <title>Large-Scale Comparative Analyses of Tick Genomes Elucidate Their Genetic Diversity and Vector Capacities.</title>
        <authorList>
            <consortium name="Tick Genome and Microbiome Consortium (TIGMIC)"/>
            <person name="Jia N."/>
            <person name="Wang J."/>
            <person name="Shi W."/>
            <person name="Du L."/>
            <person name="Sun Y."/>
            <person name="Zhan W."/>
            <person name="Jiang J.F."/>
            <person name="Wang Q."/>
            <person name="Zhang B."/>
            <person name="Ji P."/>
            <person name="Bell-Sakyi L."/>
            <person name="Cui X.M."/>
            <person name="Yuan T.T."/>
            <person name="Jiang B.G."/>
            <person name="Yang W.F."/>
            <person name="Lam T.T."/>
            <person name="Chang Q.C."/>
            <person name="Ding S.J."/>
            <person name="Wang X.J."/>
            <person name="Zhu J.G."/>
            <person name="Ruan X.D."/>
            <person name="Zhao L."/>
            <person name="Wei J.T."/>
            <person name="Ye R.Z."/>
            <person name="Que T.C."/>
            <person name="Du C.H."/>
            <person name="Zhou Y.H."/>
            <person name="Cheng J.X."/>
            <person name="Dai P.F."/>
            <person name="Guo W.B."/>
            <person name="Han X.H."/>
            <person name="Huang E.J."/>
            <person name="Li L.F."/>
            <person name="Wei W."/>
            <person name="Gao Y.C."/>
            <person name="Liu J.Z."/>
            <person name="Shao H.Z."/>
            <person name="Wang X."/>
            <person name="Wang C.C."/>
            <person name="Yang T.C."/>
            <person name="Huo Q.B."/>
            <person name="Li W."/>
            <person name="Chen H.Y."/>
            <person name="Chen S.E."/>
            <person name="Zhou L.G."/>
            <person name="Ni X.B."/>
            <person name="Tian J.H."/>
            <person name="Sheng Y."/>
            <person name="Liu T."/>
            <person name="Pan Y.S."/>
            <person name="Xia L.Y."/>
            <person name="Li J."/>
            <person name="Zhao F."/>
            <person name="Cao W.C."/>
        </authorList>
    </citation>
    <scope>NUCLEOTIDE SEQUENCE</scope>
    <source>
        <strain evidence="2">Rmic-2018</strain>
    </source>
</reference>
<name>A0A9J6EBP4_RHIMP</name>
<reference evidence="2" key="2">
    <citation type="submission" date="2021-09" db="EMBL/GenBank/DDBJ databases">
        <authorList>
            <person name="Jia N."/>
            <person name="Wang J."/>
            <person name="Shi W."/>
            <person name="Du L."/>
            <person name="Sun Y."/>
            <person name="Zhan W."/>
            <person name="Jiang J."/>
            <person name="Wang Q."/>
            <person name="Zhang B."/>
            <person name="Ji P."/>
            <person name="Sakyi L.B."/>
            <person name="Cui X."/>
            <person name="Yuan T."/>
            <person name="Jiang B."/>
            <person name="Yang W."/>
            <person name="Lam T.T.-Y."/>
            <person name="Chang Q."/>
            <person name="Ding S."/>
            <person name="Wang X."/>
            <person name="Zhu J."/>
            <person name="Ruan X."/>
            <person name="Zhao L."/>
            <person name="Wei J."/>
            <person name="Que T."/>
            <person name="Du C."/>
            <person name="Cheng J."/>
            <person name="Dai P."/>
            <person name="Han X."/>
            <person name="Huang E."/>
            <person name="Gao Y."/>
            <person name="Liu J."/>
            <person name="Shao H."/>
            <person name="Ye R."/>
            <person name="Li L."/>
            <person name="Wei W."/>
            <person name="Wang X."/>
            <person name="Wang C."/>
            <person name="Huo Q."/>
            <person name="Li W."/>
            <person name="Guo W."/>
            <person name="Chen H."/>
            <person name="Chen S."/>
            <person name="Zhou L."/>
            <person name="Zhou L."/>
            <person name="Ni X."/>
            <person name="Tian J."/>
            <person name="Zhou Y."/>
            <person name="Sheng Y."/>
            <person name="Liu T."/>
            <person name="Pan Y."/>
            <person name="Xia L."/>
            <person name="Li J."/>
            <person name="Zhao F."/>
            <person name="Cao W."/>
        </authorList>
    </citation>
    <scope>NUCLEOTIDE SEQUENCE</scope>
    <source>
        <strain evidence="2">Rmic-2018</strain>
        <tissue evidence="2">Larvae</tissue>
    </source>
</reference>
<protein>
    <submittedName>
        <fullName evidence="2">Uncharacterized protein</fullName>
    </submittedName>
</protein>
<organism evidence="2 3">
    <name type="scientific">Rhipicephalus microplus</name>
    <name type="common">Cattle tick</name>
    <name type="synonym">Boophilus microplus</name>
    <dbReference type="NCBI Taxonomy" id="6941"/>
    <lineage>
        <taxon>Eukaryota</taxon>
        <taxon>Metazoa</taxon>
        <taxon>Ecdysozoa</taxon>
        <taxon>Arthropoda</taxon>
        <taxon>Chelicerata</taxon>
        <taxon>Arachnida</taxon>
        <taxon>Acari</taxon>
        <taxon>Parasitiformes</taxon>
        <taxon>Ixodida</taxon>
        <taxon>Ixodoidea</taxon>
        <taxon>Ixodidae</taxon>
        <taxon>Rhipicephalinae</taxon>
        <taxon>Rhipicephalus</taxon>
        <taxon>Boophilus</taxon>
    </lineage>
</organism>
<dbReference type="Proteomes" id="UP000821866">
    <property type="component" value="Chromosome 3"/>
</dbReference>
<proteinExistence type="predicted"/>
<gene>
    <name evidence="2" type="ORF">HPB51_020327</name>
</gene>
<dbReference type="VEuPathDB" id="VectorBase:LOC119165060"/>
<sequence>MADTGRCCKRGPKKNTSDAKPSTPPPLHATTVEWKSNFSISEMARLNIRGNEDEIKHADFRERLEHDTVLIEDPKDTTQLSREEAAATVIQRWARYEFKRWLRSAKAQHRSTETPLSSLRGIDYEDQGVVVNMTVEEDALARADKLKHSADEVFPIHTLPLGKRYSDVEDGGCVDA</sequence>
<evidence type="ECO:0000313" key="2">
    <source>
        <dbReference type="EMBL" id="KAH8031722.1"/>
    </source>
</evidence>
<evidence type="ECO:0000313" key="3">
    <source>
        <dbReference type="Proteomes" id="UP000821866"/>
    </source>
</evidence>
<evidence type="ECO:0000256" key="1">
    <source>
        <dbReference type="SAM" id="MobiDB-lite"/>
    </source>
</evidence>
<accession>A0A9J6EBP4</accession>
<dbReference type="AlphaFoldDB" id="A0A9J6EBP4"/>
<dbReference type="EMBL" id="JABSTU010000005">
    <property type="protein sequence ID" value="KAH8031722.1"/>
    <property type="molecule type" value="Genomic_DNA"/>
</dbReference>
<feature type="region of interest" description="Disordered" evidence="1">
    <location>
        <begin position="1"/>
        <end position="31"/>
    </location>
</feature>
<comment type="caution">
    <text evidence="2">The sequence shown here is derived from an EMBL/GenBank/DDBJ whole genome shotgun (WGS) entry which is preliminary data.</text>
</comment>
<keyword evidence="3" id="KW-1185">Reference proteome</keyword>